<feature type="compositionally biased region" description="Pro residues" evidence="1">
    <location>
        <begin position="32"/>
        <end position="48"/>
    </location>
</feature>
<sequence length="143" mass="14735">MTQGPEDPHIPTLTQVVKPAARPRTQDSSPPGTLPPPTEPVVPSPGTLPPDLDIDFSLEALDEPSLSLAPPGLLESLAPAAPPATPKAAPDAPPARDLEALRAGIEQAVDAALSAQLPQLREQLVRAVMASLTEADEAGGQRT</sequence>
<name>B8GTX8_THISH</name>
<dbReference type="AlphaFoldDB" id="B8GTX8"/>
<evidence type="ECO:0000313" key="2">
    <source>
        <dbReference type="EMBL" id="ACL73222.1"/>
    </source>
</evidence>
<evidence type="ECO:0000256" key="1">
    <source>
        <dbReference type="SAM" id="MobiDB-lite"/>
    </source>
</evidence>
<protein>
    <submittedName>
        <fullName evidence="2">Uncharacterized protein</fullName>
    </submittedName>
</protein>
<feature type="compositionally biased region" description="Low complexity" evidence="1">
    <location>
        <begin position="66"/>
        <end position="79"/>
    </location>
</feature>
<dbReference type="OrthoDB" id="9851359at2"/>
<dbReference type="STRING" id="396588.Tgr7_2142"/>
<dbReference type="EMBL" id="CP001339">
    <property type="protein sequence ID" value="ACL73222.1"/>
    <property type="molecule type" value="Genomic_DNA"/>
</dbReference>
<dbReference type="HOGENOM" id="CLU_1805299_0_0_6"/>
<reference evidence="2 3" key="1">
    <citation type="journal article" date="2011" name="Stand. Genomic Sci.">
        <title>Complete genome sequence of 'Thioalkalivibrio sulfidophilus' HL-EbGr7.</title>
        <authorList>
            <person name="Muyzer G."/>
            <person name="Sorokin D.Y."/>
            <person name="Mavromatis K."/>
            <person name="Lapidus A."/>
            <person name="Clum A."/>
            <person name="Ivanova N."/>
            <person name="Pati A."/>
            <person name="d'Haeseleer P."/>
            <person name="Woyke T."/>
            <person name="Kyrpides N.C."/>
        </authorList>
    </citation>
    <scope>NUCLEOTIDE SEQUENCE [LARGE SCALE GENOMIC DNA]</scope>
    <source>
        <strain evidence="2 3">HL-EbGR7</strain>
    </source>
</reference>
<accession>B8GTX8</accession>
<feature type="region of interest" description="Disordered" evidence="1">
    <location>
        <begin position="1"/>
        <end position="53"/>
    </location>
</feature>
<dbReference type="KEGG" id="tgr:Tgr7_2142"/>
<gene>
    <name evidence="2" type="ordered locus">Tgr7_2142</name>
</gene>
<evidence type="ECO:0000313" key="3">
    <source>
        <dbReference type="Proteomes" id="UP000002383"/>
    </source>
</evidence>
<proteinExistence type="predicted"/>
<dbReference type="RefSeq" id="WP_012638700.1">
    <property type="nucleotide sequence ID" value="NC_011901.1"/>
</dbReference>
<dbReference type="Proteomes" id="UP000002383">
    <property type="component" value="Chromosome"/>
</dbReference>
<organism evidence="2 3">
    <name type="scientific">Thioalkalivibrio sulfidiphilus (strain HL-EbGR7)</name>
    <dbReference type="NCBI Taxonomy" id="396588"/>
    <lineage>
        <taxon>Bacteria</taxon>
        <taxon>Pseudomonadati</taxon>
        <taxon>Pseudomonadota</taxon>
        <taxon>Gammaproteobacteria</taxon>
        <taxon>Chromatiales</taxon>
        <taxon>Ectothiorhodospiraceae</taxon>
        <taxon>Thioalkalivibrio</taxon>
    </lineage>
</organism>
<keyword evidence="3" id="KW-1185">Reference proteome</keyword>
<feature type="region of interest" description="Disordered" evidence="1">
    <location>
        <begin position="66"/>
        <end position="94"/>
    </location>
</feature>